<dbReference type="EMBL" id="CP011125">
    <property type="protein sequence ID" value="AKF03314.1"/>
    <property type="molecule type" value="Genomic_DNA"/>
</dbReference>
<proteinExistence type="predicted"/>
<protein>
    <submittedName>
        <fullName evidence="2">Uncharacterized protein</fullName>
    </submittedName>
</protein>
<dbReference type="Proteomes" id="UP000034883">
    <property type="component" value="Chromosome"/>
</dbReference>
<feature type="region of interest" description="Disordered" evidence="1">
    <location>
        <begin position="14"/>
        <end position="65"/>
    </location>
</feature>
<name>A0A0F6SDE7_9BACT</name>
<reference evidence="2 3" key="1">
    <citation type="submission" date="2015-03" db="EMBL/GenBank/DDBJ databases">
        <title>Genome assembly of Sandaracinus amylolyticus DSM 53668.</title>
        <authorList>
            <person name="Sharma G."/>
            <person name="Subramanian S."/>
        </authorList>
    </citation>
    <scope>NUCLEOTIDE SEQUENCE [LARGE SCALE GENOMIC DNA]</scope>
    <source>
        <strain evidence="2 3">DSM 53668</strain>
    </source>
</reference>
<dbReference type="AlphaFoldDB" id="A0A0F6SDE7"/>
<evidence type="ECO:0000313" key="2">
    <source>
        <dbReference type="EMBL" id="AKF03314.1"/>
    </source>
</evidence>
<accession>A0A0F6SDE7</accession>
<keyword evidence="3" id="KW-1185">Reference proteome</keyword>
<dbReference type="KEGG" id="samy:DB32_000463"/>
<feature type="compositionally biased region" description="Basic and acidic residues" evidence="1">
    <location>
        <begin position="16"/>
        <end position="33"/>
    </location>
</feature>
<evidence type="ECO:0000256" key="1">
    <source>
        <dbReference type="SAM" id="MobiDB-lite"/>
    </source>
</evidence>
<evidence type="ECO:0000313" key="3">
    <source>
        <dbReference type="Proteomes" id="UP000034883"/>
    </source>
</evidence>
<organism evidence="2 3">
    <name type="scientific">Sandaracinus amylolyticus</name>
    <dbReference type="NCBI Taxonomy" id="927083"/>
    <lineage>
        <taxon>Bacteria</taxon>
        <taxon>Pseudomonadati</taxon>
        <taxon>Myxococcota</taxon>
        <taxon>Polyangia</taxon>
        <taxon>Polyangiales</taxon>
        <taxon>Sandaracinaceae</taxon>
        <taxon>Sandaracinus</taxon>
    </lineage>
</organism>
<sequence>MVLAIIDISRQSTIRLPRDERRRETPPEPDRPIAARAGVRERKRWLHSTPPWRDRNRDAEGRRAR</sequence>
<feature type="compositionally biased region" description="Basic and acidic residues" evidence="1">
    <location>
        <begin position="52"/>
        <end position="65"/>
    </location>
</feature>
<gene>
    <name evidence="2" type="ORF">DB32_000463</name>
</gene>